<feature type="transmembrane region" description="Helical" evidence="1">
    <location>
        <begin position="195"/>
        <end position="217"/>
    </location>
</feature>
<dbReference type="Proteomes" id="UP001161247">
    <property type="component" value="Chromosome 3"/>
</dbReference>
<dbReference type="Pfam" id="PF04654">
    <property type="entry name" value="DUF599"/>
    <property type="match status" value="1"/>
</dbReference>
<dbReference type="EMBL" id="OX459120">
    <property type="protein sequence ID" value="CAI9097172.1"/>
    <property type="molecule type" value="Genomic_DNA"/>
</dbReference>
<proteinExistence type="predicted"/>
<organism evidence="2 3">
    <name type="scientific">Oldenlandia corymbosa var. corymbosa</name>
    <dbReference type="NCBI Taxonomy" id="529605"/>
    <lineage>
        <taxon>Eukaryota</taxon>
        <taxon>Viridiplantae</taxon>
        <taxon>Streptophyta</taxon>
        <taxon>Embryophyta</taxon>
        <taxon>Tracheophyta</taxon>
        <taxon>Spermatophyta</taxon>
        <taxon>Magnoliopsida</taxon>
        <taxon>eudicotyledons</taxon>
        <taxon>Gunneridae</taxon>
        <taxon>Pentapetalae</taxon>
        <taxon>asterids</taxon>
        <taxon>lamiids</taxon>
        <taxon>Gentianales</taxon>
        <taxon>Rubiaceae</taxon>
        <taxon>Rubioideae</taxon>
        <taxon>Spermacoceae</taxon>
        <taxon>Hedyotis-Oldenlandia complex</taxon>
        <taxon>Oldenlandia</taxon>
    </lineage>
</organism>
<gene>
    <name evidence="2" type="ORF">OLC1_LOCUS7737</name>
</gene>
<keyword evidence="1" id="KW-1133">Transmembrane helix</keyword>
<keyword evidence="1" id="KW-0472">Membrane</keyword>
<dbReference type="InterPro" id="IPR006747">
    <property type="entry name" value="DUF599"/>
</dbReference>
<feature type="transmembrane region" description="Helical" evidence="1">
    <location>
        <begin position="134"/>
        <end position="153"/>
    </location>
</feature>
<protein>
    <submittedName>
        <fullName evidence="2">OLC1v1033536C1</fullName>
    </submittedName>
</protein>
<accession>A0AAV1CRE2</accession>
<reference evidence="2" key="1">
    <citation type="submission" date="2023-03" db="EMBL/GenBank/DDBJ databases">
        <authorList>
            <person name="Julca I."/>
        </authorList>
    </citation>
    <scope>NUCLEOTIDE SEQUENCE</scope>
</reference>
<evidence type="ECO:0000256" key="1">
    <source>
        <dbReference type="SAM" id="Phobius"/>
    </source>
</evidence>
<dbReference type="PANTHER" id="PTHR31881:SF11">
    <property type="entry name" value="PROTEIN, PUTATIVE-RELATED"/>
    <property type="match status" value="1"/>
</dbReference>
<evidence type="ECO:0000313" key="2">
    <source>
        <dbReference type="EMBL" id="CAI9097172.1"/>
    </source>
</evidence>
<name>A0AAV1CRE2_OLDCO</name>
<evidence type="ECO:0000313" key="3">
    <source>
        <dbReference type="Proteomes" id="UP001161247"/>
    </source>
</evidence>
<keyword evidence="1" id="KW-0812">Transmembrane</keyword>
<feature type="transmembrane region" description="Helical" evidence="1">
    <location>
        <begin position="73"/>
        <end position="98"/>
    </location>
</feature>
<dbReference type="AlphaFoldDB" id="A0AAV1CRE2"/>
<dbReference type="PANTHER" id="PTHR31881">
    <property type="match status" value="1"/>
</dbReference>
<sequence length="238" mass="26265">MGVVSIFCETLLVPLSVLVTLGYHAYLCHSLRRHPGVTTIGFNCIKRRSWLHQLNQGDDKQGMLAVQSLRNTLMGSILTGTVTIIITLCLGALINNTFNVFHHFRRMILFSVVTDTSAPTGLESKIIAIKYGSAYIFLVTSFLSSSLGISYLVDANFLINAVGGELDAEYTRTVLERGFTLVAVANRVLCLTLPLLLWMFGSVPMFISSLALVWLLYQLDFPPAQLHYTSSHLSTSTT</sequence>
<keyword evidence="3" id="KW-1185">Reference proteome</keyword>